<dbReference type="EMBL" id="DAKRPA010000075">
    <property type="protein sequence ID" value="DAZ99867.1"/>
    <property type="molecule type" value="Genomic_DNA"/>
</dbReference>
<keyword evidence="1" id="KW-0812">Transmembrane</keyword>
<organism evidence="2 3">
    <name type="scientific">Lagenidium giganteum</name>
    <dbReference type="NCBI Taxonomy" id="4803"/>
    <lineage>
        <taxon>Eukaryota</taxon>
        <taxon>Sar</taxon>
        <taxon>Stramenopiles</taxon>
        <taxon>Oomycota</taxon>
        <taxon>Peronosporomycetes</taxon>
        <taxon>Pythiales</taxon>
        <taxon>Pythiaceae</taxon>
    </lineage>
</organism>
<keyword evidence="3" id="KW-1185">Reference proteome</keyword>
<gene>
    <name evidence="2" type="ORF">N0F65_008610</name>
</gene>
<evidence type="ECO:0000313" key="2">
    <source>
        <dbReference type="EMBL" id="DAZ99867.1"/>
    </source>
</evidence>
<sequence>MAPLLERLLNKLPLSQNGKVAFGTMVCLSICAYPVFSKKTKPGHDLFSSEKPQDVFQKEVEDRRARLKTDE</sequence>
<keyword evidence="1" id="KW-1133">Transmembrane helix</keyword>
<comment type="caution">
    <text evidence="2">The sequence shown here is derived from an EMBL/GenBank/DDBJ whole genome shotgun (WGS) entry which is preliminary data.</text>
</comment>
<dbReference type="Proteomes" id="UP001146120">
    <property type="component" value="Unassembled WGS sequence"/>
</dbReference>
<protein>
    <submittedName>
        <fullName evidence="2">Uncharacterized protein</fullName>
    </submittedName>
</protein>
<reference evidence="2" key="1">
    <citation type="submission" date="2022-11" db="EMBL/GenBank/DDBJ databases">
        <authorList>
            <person name="Morgan W.R."/>
            <person name="Tartar A."/>
        </authorList>
    </citation>
    <scope>NUCLEOTIDE SEQUENCE</scope>
    <source>
        <strain evidence="2">ARSEF 373</strain>
    </source>
</reference>
<proteinExistence type="predicted"/>
<feature type="transmembrane region" description="Helical" evidence="1">
    <location>
        <begin position="20"/>
        <end position="36"/>
    </location>
</feature>
<dbReference type="AlphaFoldDB" id="A0AAV2Z3A8"/>
<reference evidence="2" key="2">
    <citation type="journal article" date="2023" name="Microbiol Resour">
        <title>Decontamination and Annotation of the Draft Genome Sequence of the Oomycete Lagenidium giganteum ARSEF 373.</title>
        <authorList>
            <person name="Morgan W.R."/>
            <person name="Tartar A."/>
        </authorList>
    </citation>
    <scope>NUCLEOTIDE SEQUENCE</scope>
    <source>
        <strain evidence="2">ARSEF 373</strain>
    </source>
</reference>
<evidence type="ECO:0000256" key="1">
    <source>
        <dbReference type="SAM" id="Phobius"/>
    </source>
</evidence>
<name>A0AAV2Z3A8_9STRA</name>
<keyword evidence="1" id="KW-0472">Membrane</keyword>
<evidence type="ECO:0000313" key="3">
    <source>
        <dbReference type="Proteomes" id="UP001146120"/>
    </source>
</evidence>
<accession>A0AAV2Z3A8</accession>